<comment type="caution">
    <text evidence="2">The sequence shown here is derived from an EMBL/GenBank/DDBJ whole genome shotgun (WGS) entry which is preliminary data.</text>
</comment>
<protein>
    <submittedName>
        <fullName evidence="2">Uncharacterized protein</fullName>
    </submittedName>
</protein>
<organism evidence="2 3">
    <name type="scientific">Mycena rosella</name>
    <name type="common">Pink bonnet</name>
    <name type="synonym">Agaricus rosellus</name>
    <dbReference type="NCBI Taxonomy" id="1033263"/>
    <lineage>
        <taxon>Eukaryota</taxon>
        <taxon>Fungi</taxon>
        <taxon>Dikarya</taxon>
        <taxon>Basidiomycota</taxon>
        <taxon>Agaricomycotina</taxon>
        <taxon>Agaricomycetes</taxon>
        <taxon>Agaricomycetidae</taxon>
        <taxon>Agaricales</taxon>
        <taxon>Marasmiineae</taxon>
        <taxon>Mycenaceae</taxon>
        <taxon>Mycena</taxon>
    </lineage>
</organism>
<dbReference type="AlphaFoldDB" id="A0AAD7D529"/>
<reference evidence="2" key="1">
    <citation type="submission" date="2023-03" db="EMBL/GenBank/DDBJ databases">
        <title>Massive genome expansion in bonnet fungi (Mycena s.s.) driven by repeated elements and novel gene families across ecological guilds.</title>
        <authorList>
            <consortium name="Lawrence Berkeley National Laboratory"/>
            <person name="Harder C.B."/>
            <person name="Miyauchi S."/>
            <person name="Viragh M."/>
            <person name="Kuo A."/>
            <person name="Thoen E."/>
            <person name="Andreopoulos B."/>
            <person name="Lu D."/>
            <person name="Skrede I."/>
            <person name="Drula E."/>
            <person name="Henrissat B."/>
            <person name="Morin E."/>
            <person name="Kohler A."/>
            <person name="Barry K."/>
            <person name="LaButti K."/>
            <person name="Morin E."/>
            <person name="Salamov A."/>
            <person name="Lipzen A."/>
            <person name="Mereny Z."/>
            <person name="Hegedus B."/>
            <person name="Baldrian P."/>
            <person name="Stursova M."/>
            <person name="Weitz H."/>
            <person name="Taylor A."/>
            <person name="Grigoriev I.V."/>
            <person name="Nagy L.G."/>
            <person name="Martin F."/>
            <person name="Kauserud H."/>
        </authorList>
    </citation>
    <scope>NUCLEOTIDE SEQUENCE</scope>
    <source>
        <strain evidence="2">CBHHK067</strain>
    </source>
</reference>
<evidence type="ECO:0000313" key="2">
    <source>
        <dbReference type="EMBL" id="KAJ7679692.1"/>
    </source>
</evidence>
<name>A0AAD7D529_MYCRO</name>
<dbReference type="EMBL" id="JARKIE010000129">
    <property type="protein sequence ID" value="KAJ7679692.1"/>
    <property type="molecule type" value="Genomic_DNA"/>
</dbReference>
<gene>
    <name evidence="2" type="ORF">B0H17DRAFT_1139109</name>
</gene>
<feature type="region of interest" description="Disordered" evidence="1">
    <location>
        <begin position="1"/>
        <end position="45"/>
    </location>
</feature>
<feature type="compositionally biased region" description="Pro residues" evidence="1">
    <location>
        <begin position="1"/>
        <end position="10"/>
    </location>
</feature>
<dbReference type="Proteomes" id="UP001221757">
    <property type="component" value="Unassembled WGS sequence"/>
</dbReference>
<evidence type="ECO:0000256" key="1">
    <source>
        <dbReference type="SAM" id="MobiDB-lite"/>
    </source>
</evidence>
<accession>A0AAD7D529</accession>
<evidence type="ECO:0000313" key="3">
    <source>
        <dbReference type="Proteomes" id="UP001221757"/>
    </source>
</evidence>
<proteinExistence type="predicted"/>
<sequence>MDPPLHPVHPPVRSSTVHNPDVEHNTGSFPRMSDAGATHHDYSDLGPLPSTQIQLNIGPGLVDDLTTRIYLIFFPLLHSSIAGAKATVFSDIVYVGVVLLPQRQHRESVPPSNSTRNEYAFMYVAYPPARM</sequence>
<keyword evidence="3" id="KW-1185">Reference proteome</keyword>